<gene>
    <name evidence="1" type="ORF">BDR25DRAFT_341045</name>
</gene>
<dbReference type="EMBL" id="MU003499">
    <property type="protein sequence ID" value="KAF2473768.1"/>
    <property type="molecule type" value="Genomic_DNA"/>
</dbReference>
<evidence type="ECO:0000313" key="2">
    <source>
        <dbReference type="Proteomes" id="UP000799755"/>
    </source>
</evidence>
<accession>A0ACB6R4K9</accession>
<proteinExistence type="predicted"/>
<sequence>MRSTQAVLSLLALVTLLNANPVDVRNKLVPRFDPFNPCYSCFRSTWTAGPECTTDEHLRSTLSRVTNPPASATSTYTATEWCSNELRQTDWSTVYTTSSGVSTYTNWSITHLFVTKTDLDHPTSTRLCPIPSPSMECGWSNPNIIAPLDQGEDWSIEHYYNSTECQQVCLEHPACKAYRVENADQGGSNCEIFNVGIGVNGSNVISASKGGVPQWWDRDCPDHAPTECKKGKLPTATPAKTTNPSTSRPKPTTVSAKHPVPRQPEITPAPQIEKIVPREAMNLQKRIEPVPNYMSDLEYFWSSIYLIPACSCLITSAKPPTRSTTTSTVTSWTASTTVYTTYEDWFTVTTTPRETTIFVSVN</sequence>
<name>A0ACB6R4K9_9PLEO</name>
<evidence type="ECO:0000313" key="1">
    <source>
        <dbReference type="EMBL" id="KAF2473768.1"/>
    </source>
</evidence>
<protein>
    <submittedName>
        <fullName evidence="1">Uncharacterized protein</fullName>
    </submittedName>
</protein>
<keyword evidence="2" id="KW-1185">Reference proteome</keyword>
<reference evidence="1" key="1">
    <citation type="journal article" date="2020" name="Stud. Mycol.">
        <title>101 Dothideomycetes genomes: a test case for predicting lifestyles and emergence of pathogens.</title>
        <authorList>
            <person name="Haridas S."/>
            <person name="Albert R."/>
            <person name="Binder M."/>
            <person name="Bloem J."/>
            <person name="Labutti K."/>
            <person name="Salamov A."/>
            <person name="Andreopoulos B."/>
            <person name="Baker S."/>
            <person name="Barry K."/>
            <person name="Bills G."/>
            <person name="Bluhm B."/>
            <person name="Cannon C."/>
            <person name="Castanera R."/>
            <person name="Culley D."/>
            <person name="Daum C."/>
            <person name="Ezra D."/>
            <person name="Gonzalez J."/>
            <person name="Henrissat B."/>
            <person name="Kuo A."/>
            <person name="Liang C."/>
            <person name="Lipzen A."/>
            <person name="Lutzoni F."/>
            <person name="Magnuson J."/>
            <person name="Mondo S."/>
            <person name="Nolan M."/>
            <person name="Ohm R."/>
            <person name="Pangilinan J."/>
            <person name="Park H.-J."/>
            <person name="Ramirez L."/>
            <person name="Alfaro M."/>
            <person name="Sun H."/>
            <person name="Tritt A."/>
            <person name="Yoshinaga Y."/>
            <person name="Zwiers L.-H."/>
            <person name="Turgeon B."/>
            <person name="Goodwin S."/>
            <person name="Spatafora J."/>
            <person name="Crous P."/>
            <person name="Grigoriev I."/>
        </authorList>
    </citation>
    <scope>NUCLEOTIDE SEQUENCE</scope>
    <source>
        <strain evidence="1">ATCC 200398</strain>
    </source>
</reference>
<comment type="caution">
    <text evidence="1">The sequence shown here is derived from an EMBL/GenBank/DDBJ whole genome shotgun (WGS) entry which is preliminary data.</text>
</comment>
<dbReference type="Proteomes" id="UP000799755">
    <property type="component" value="Unassembled WGS sequence"/>
</dbReference>
<organism evidence="1 2">
    <name type="scientific">Lindgomyces ingoldianus</name>
    <dbReference type="NCBI Taxonomy" id="673940"/>
    <lineage>
        <taxon>Eukaryota</taxon>
        <taxon>Fungi</taxon>
        <taxon>Dikarya</taxon>
        <taxon>Ascomycota</taxon>
        <taxon>Pezizomycotina</taxon>
        <taxon>Dothideomycetes</taxon>
        <taxon>Pleosporomycetidae</taxon>
        <taxon>Pleosporales</taxon>
        <taxon>Lindgomycetaceae</taxon>
        <taxon>Lindgomyces</taxon>
    </lineage>
</organism>